<dbReference type="EC" id="2.4.99.12" evidence="3 8"/>
<comment type="similarity">
    <text evidence="8">Belongs to the glycosyltransferase group 1 family.</text>
</comment>
<keyword evidence="8" id="KW-0472">Membrane</keyword>
<gene>
    <name evidence="10" type="ORF">AVJ23_03285</name>
</gene>
<evidence type="ECO:0000313" key="11">
    <source>
        <dbReference type="Proteomes" id="UP000054396"/>
    </source>
</evidence>
<dbReference type="AlphaFoldDB" id="A0A0W7WQA0"/>
<evidence type="ECO:0000256" key="1">
    <source>
        <dbReference type="ARBA" id="ARBA00003394"/>
    </source>
</evidence>
<dbReference type="Gene3D" id="3.40.50.11720">
    <property type="entry name" value="3-Deoxy-D-manno-octulosonic-acid transferase, N-terminal domain"/>
    <property type="match status" value="1"/>
</dbReference>
<feature type="domain" description="3-deoxy-D-manno-octulosonic-acid transferase N-terminal" evidence="9">
    <location>
        <begin position="73"/>
        <end position="180"/>
    </location>
</feature>
<dbReference type="OrthoDB" id="9789797at2"/>
<sequence length="399" mass="42257">MPRRALSLQAYLAYARAGTPAPAPPVTRPEGPVVLAHGETPEQARALANMGARLAVMRPEVTLALSGDAPLQPGQIAVTLPEDGAAEAEAFARALRPELLLWAGQHLRPALVDALYRHGTRAIAMDLSDAPLTAPGPRWLPDPVPAVLPAFEMLYANDDAAARRLRRLGSAPQRIQIAGPLLDTAMPLSCPDALHEEIAGLIAGRPVWLAARVPASEAHDVLSAHRRAVRLAHRLLLVLVPADAADSALMAETAAAMQMRVCDWENGEMPDENTQVILTRDDDELGLWYRLAPLVFLAGSLRTGASGQDPFEAASLGSAILYGPHVRRHLPAYGALVEAGAARIVRDADSLGAAVSNLVAPDQIAAMAHAGWDVVSSGAKLVDRVIADCCEMLDAPERA</sequence>
<comment type="function">
    <text evidence="1 8">Involved in lipopolysaccharide (LPS) biosynthesis. Catalyzes the transfer of 3-deoxy-D-manno-octulosonate (Kdo) residue(s) from CMP-Kdo to lipid IV(A), the tetraacyldisaccharide-1,4'-bisphosphate precursor of lipid A.</text>
</comment>
<dbReference type="GO" id="GO:0009245">
    <property type="term" value="P:lipid A biosynthetic process"/>
    <property type="evidence" value="ECO:0007669"/>
    <property type="project" value="TreeGrafter"/>
</dbReference>
<evidence type="ECO:0000259" key="9">
    <source>
        <dbReference type="Pfam" id="PF04413"/>
    </source>
</evidence>
<dbReference type="SUPFAM" id="SSF53756">
    <property type="entry name" value="UDP-Glycosyltransferase/glycogen phosphorylase"/>
    <property type="match status" value="1"/>
</dbReference>
<accession>A0A0W7WQA0</accession>
<evidence type="ECO:0000256" key="5">
    <source>
        <dbReference type="ARBA" id="ARBA00022679"/>
    </source>
</evidence>
<evidence type="ECO:0000256" key="7">
    <source>
        <dbReference type="ARBA" id="ARBA00049183"/>
    </source>
</evidence>
<comment type="pathway">
    <text evidence="2 8">Bacterial outer membrane biogenesis; LPS core biosynthesis.</text>
</comment>
<organism evidence="10 11">
    <name type="scientific">Pseudoponticoccus marisrubri</name>
    <dbReference type="NCBI Taxonomy" id="1685382"/>
    <lineage>
        <taxon>Bacteria</taxon>
        <taxon>Pseudomonadati</taxon>
        <taxon>Pseudomonadota</taxon>
        <taxon>Alphaproteobacteria</taxon>
        <taxon>Rhodobacterales</taxon>
        <taxon>Roseobacteraceae</taxon>
        <taxon>Pseudoponticoccus</taxon>
    </lineage>
</organism>
<evidence type="ECO:0000313" key="10">
    <source>
        <dbReference type="EMBL" id="KUF12748.1"/>
    </source>
</evidence>
<comment type="catalytic activity">
    <reaction evidence="7 8">
        <text>lipid IVA (E. coli) + CMP-3-deoxy-beta-D-manno-octulosonate = alpha-Kdo-(2-&gt;6)-lipid IVA (E. coli) + CMP + H(+)</text>
        <dbReference type="Rhea" id="RHEA:28066"/>
        <dbReference type="ChEBI" id="CHEBI:15378"/>
        <dbReference type="ChEBI" id="CHEBI:58603"/>
        <dbReference type="ChEBI" id="CHEBI:60364"/>
        <dbReference type="ChEBI" id="CHEBI:60377"/>
        <dbReference type="ChEBI" id="CHEBI:85987"/>
        <dbReference type="EC" id="2.4.99.12"/>
    </reaction>
</comment>
<dbReference type="InterPro" id="IPR038107">
    <property type="entry name" value="Glycos_transf_N_sf"/>
</dbReference>
<evidence type="ECO:0000256" key="8">
    <source>
        <dbReference type="RuleBase" id="RU365103"/>
    </source>
</evidence>
<dbReference type="STRING" id="1685382.AVJ23_03285"/>
<dbReference type="Proteomes" id="UP000054396">
    <property type="component" value="Unassembled WGS sequence"/>
</dbReference>
<evidence type="ECO:0000256" key="4">
    <source>
        <dbReference type="ARBA" id="ARBA00019077"/>
    </source>
</evidence>
<evidence type="ECO:0000256" key="3">
    <source>
        <dbReference type="ARBA" id="ARBA00012621"/>
    </source>
</evidence>
<dbReference type="GO" id="GO:0043842">
    <property type="term" value="F:Kdo transferase activity"/>
    <property type="evidence" value="ECO:0007669"/>
    <property type="project" value="UniProtKB-EC"/>
</dbReference>
<keyword evidence="8" id="KW-1003">Cell membrane</keyword>
<dbReference type="InterPro" id="IPR007507">
    <property type="entry name" value="Glycos_transf_N"/>
</dbReference>
<keyword evidence="11" id="KW-1185">Reference proteome</keyword>
<dbReference type="UniPathway" id="UPA00958"/>
<reference evidence="10 11" key="1">
    <citation type="submission" date="2015-12" db="EMBL/GenBank/DDBJ databases">
        <authorList>
            <person name="Shamseldin A."/>
            <person name="Moawad H."/>
            <person name="Abd El-Rahim W.M."/>
            <person name="Sadowsky M.J."/>
        </authorList>
    </citation>
    <scope>NUCLEOTIDE SEQUENCE [LARGE SCALE GENOMIC DNA]</scope>
    <source>
        <strain evidence="10 11">SJ5A-1</strain>
    </source>
</reference>
<dbReference type="InterPro" id="IPR039901">
    <property type="entry name" value="Kdotransferase"/>
</dbReference>
<dbReference type="GO" id="GO:0009244">
    <property type="term" value="P:lipopolysaccharide core region biosynthetic process"/>
    <property type="evidence" value="ECO:0007669"/>
    <property type="project" value="UniProtKB-UniRule"/>
</dbReference>
<comment type="caution">
    <text evidence="10">The sequence shown here is derived from an EMBL/GenBank/DDBJ whole genome shotgun (WGS) entry which is preliminary data.</text>
</comment>
<dbReference type="PANTHER" id="PTHR42755">
    <property type="entry name" value="3-DEOXY-MANNO-OCTULOSONATE CYTIDYLYLTRANSFERASE"/>
    <property type="match status" value="1"/>
</dbReference>
<dbReference type="RefSeq" id="WP_058860692.1">
    <property type="nucleotide sequence ID" value="NZ_LPXO01000001.1"/>
</dbReference>
<keyword evidence="5 8" id="KW-0808">Transferase</keyword>
<dbReference type="GO" id="GO:0005886">
    <property type="term" value="C:plasma membrane"/>
    <property type="evidence" value="ECO:0007669"/>
    <property type="project" value="UniProtKB-SubCell"/>
</dbReference>
<protein>
    <recommendedName>
        <fullName evidence="4 8">3-deoxy-D-manno-octulosonic acid transferase</fullName>
        <shortName evidence="8">Kdo transferase</shortName>
        <ecNumber evidence="3 8">2.4.99.12</ecNumber>
    </recommendedName>
    <alternativeName>
        <fullName evidence="6 8">Lipid IV(A) 3-deoxy-D-manno-octulosonic acid transferase</fullName>
    </alternativeName>
</protein>
<comment type="subcellular location">
    <subcellularLocation>
        <location evidence="8">Cell membrane</location>
    </subcellularLocation>
</comment>
<evidence type="ECO:0000256" key="6">
    <source>
        <dbReference type="ARBA" id="ARBA00031445"/>
    </source>
</evidence>
<dbReference type="EMBL" id="LPXO01000001">
    <property type="protein sequence ID" value="KUF12748.1"/>
    <property type="molecule type" value="Genomic_DNA"/>
</dbReference>
<dbReference type="Gene3D" id="3.40.50.2000">
    <property type="entry name" value="Glycogen Phosphorylase B"/>
    <property type="match status" value="1"/>
</dbReference>
<keyword evidence="8" id="KW-0448">Lipopolysaccharide biosynthesis</keyword>
<evidence type="ECO:0000256" key="2">
    <source>
        <dbReference type="ARBA" id="ARBA00004713"/>
    </source>
</evidence>
<proteinExistence type="inferred from homology"/>
<dbReference type="PANTHER" id="PTHR42755:SF1">
    <property type="entry name" value="3-DEOXY-D-MANNO-OCTULOSONIC ACID TRANSFERASE, MITOCHONDRIAL-RELATED"/>
    <property type="match status" value="1"/>
</dbReference>
<name>A0A0W7WQA0_9RHOB</name>
<dbReference type="Pfam" id="PF04413">
    <property type="entry name" value="Glycos_transf_N"/>
    <property type="match status" value="1"/>
</dbReference>